<dbReference type="RefSeq" id="WP_151424443.1">
    <property type="nucleotide sequence ID" value="NZ_WBJX01000005.1"/>
</dbReference>
<dbReference type="OrthoDB" id="182039at2"/>
<dbReference type="InterPro" id="IPR023631">
    <property type="entry name" value="Amidase_dom"/>
</dbReference>
<evidence type="ECO:0000313" key="3">
    <source>
        <dbReference type="EMBL" id="KAB1636719.1"/>
    </source>
</evidence>
<dbReference type="EMBL" id="WBJX01000005">
    <property type="protein sequence ID" value="KAB1636719.1"/>
    <property type="molecule type" value="Genomic_DNA"/>
</dbReference>
<organism evidence="3 4">
    <name type="scientific">Pseudoclavibacter terrae</name>
    <dbReference type="NCBI Taxonomy" id="1530195"/>
    <lineage>
        <taxon>Bacteria</taxon>
        <taxon>Bacillati</taxon>
        <taxon>Actinomycetota</taxon>
        <taxon>Actinomycetes</taxon>
        <taxon>Micrococcales</taxon>
        <taxon>Microbacteriaceae</taxon>
        <taxon>Pseudoclavibacter</taxon>
    </lineage>
</organism>
<dbReference type="SUPFAM" id="SSF54427">
    <property type="entry name" value="NTF2-like"/>
    <property type="match status" value="1"/>
</dbReference>
<dbReference type="PANTHER" id="PTHR46310">
    <property type="entry name" value="AMIDASE 1"/>
    <property type="match status" value="1"/>
</dbReference>
<reference evidence="3 4" key="1">
    <citation type="submission" date="2019-09" db="EMBL/GenBank/DDBJ databases">
        <title>Phylogeny of genus Pseudoclavibacter and closely related genus.</title>
        <authorList>
            <person name="Li Y."/>
        </authorList>
    </citation>
    <scope>NUCLEOTIDE SEQUENCE [LARGE SCALE GENOMIC DNA]</scope>
    <source>
        <strain evidence="3 4">THG-MD12</strain>
    </source>
</reference>
<name>A0A7J5AZ14_9MICO</name>
<evidence type="ECO:0000256" key="1">
    <source>
        <dbReference type="SAM" id="MobiDB-lite"/>
    </source>
</evidence>
<dbReference type="AlphaFoldDB" id="A0A7J5AZ14"/>
<proteinExistence type="predicted"/>
<comment type="caution">
    <text evidence="3">The sequence shown here is derived from an EMBL/GenBank/DDBJ whole genome shotgun (WGS) entry which is preliminary data.</text>
</comment>
<dbReference type="Pfam" id="PF11533">
    <property type="entry name" value="AtzH-like"/>
    <property type="match status" value="1"/>
</dbReference>
<dbReference type="SUPFAM" id="SSF75304">
    <property type="entry name" value="Amidase signature (AS) enzymes"/>
    <property type="match status" value="1"/>
</dbReference>
<feature type="region of interest" description="Disordered" evidence="1">
    <location>
        <begin position="1"/>
        <end position="24"/>
    </location>
</feature>
<dbReference type="Gene3D" id="3.10.450.50">
    <property type="match status" value="1"/>
</dbReference>
<dbReference type="PANTHER" id="PTHR46310:SF7">
    <property type="entry name" value="AMIDASE 1"/>
    <property type="match status" value="1"/>
</dbReference>
<accession>A0A7J5AZ14</accession>
<feature type="region of interest" description="Disordered" evidence="1">
    <location>
        <begin position="546"/>
        <end position="565"/>
    </location>
</feature>
<feature type="domain" description="Amidase" evidence="2">
    <location>
        <begin position="159"/>
        <end position="535"/>
    </location>
</feature>
<dbReference type="InterPro" id="IPR020556">
    <property type="entry name" value="Amidase_CS"/>
</dbReference>
<keyword evidence="4" id="KW-1185">Reference proteome</keyword>
<dbReference type="Gene3D" id="3.90.1300.10">
    <property type="entry name" value="Amidase signature (AS) domain"/>
    <property type="match status" value="1"/>
</dbReference>
<dbReference type="InterPro" id="IPR024507">
    <property type="entry name" value="AtzH-like"/>
</dbReference>
<dbReference type="Pfam" id="PF01425">
    <property type="entry name" value="Amidase"/>
    <property type="match status" value="1"/>
</dbReference>
<dbReference type="InterPro" id="IPR036928">
    <property type="entry name" value="AS_sf"/>
</dbReference>
<gene>
    <name evidence="3" type="ORF">F8O03_14160</name>
</gene>
<evidence type="ECO:0000313" key="4">
    <source>
        <dbReference type="Proteomes" id="UP000490386"/>
    </source>
</evidence>
<feature type="compositionally biased region" description="Low complexity" evidence="1">
    <location>
        <begin position="546"/>
        <end position="558"/>
    </location>
</feature>
<protein>
    <submittedName>
        <fullName evidence="3">DUF3225 domain-containing protein</fullName>
    </submittedName>
</protein>
<sequence>MSAAEHRQVGAAPDQAQSAAPGNPPAELLAAFEAYERAVQDNDLDELDAWFAPGAETMRGDDAGLLVGHEQISDFRSQRGGVARRRIETIEYRPLADGVALLVSTSVFASGGRGLQTQLWQLLPEGWRITAAHVTPRPRAFDSSIWRAVGDPLFQGAWEGPLGGLTVAVKDLFAIRGYRIGAGNPSYLDSAKAETRTAPAVRDLLRGGASLRGIARTDEFAYSIAGDNAHFGTPPNAAVPGALPGGSSSGPASAVAAGQADIGLATDTAGSVRIPASYQGLWGLRTTHDLVPRQGLLPLAQSFDTVGWLTRDGETLQGVADWCLSYESSDSTASAAGQRGDDLPARFLVPTEVLAAASTETAAAFEAFLLGLETGGVLDAPVERVSIGELSGYQEPFRIVQGAEAWRNNRRWLEEHPGATGPAVAQRFAAAARITEAEEQAARDALAPLRARLEQLVGAAVLLFPTAPGAAPSRAADATSIDATRTATLRMTTPAAVAGLPALSVPLLRVPAATGGREAPVGVCLVSRAGSDLALVRLGRRLASAAASAPTSTHPAATGERATKE</sequence>
<dbReference type="Proteomes" id="UP000490386">
    <property type="component" value="Unassembled WGS sequence"/>
</dbReference>
<evidence type="ECO:0000259" key="2">
    <source>
        <dbReference type="Pfam" id="PF01425"/>
    </source>
</evidence>
<dbReference type="InterPro" id="IPR032710">
    <property type="entry name" value="NTF2-like_dom_sf"/>
</dbReference>
<dbReference type="PROSITE" id="PS00571">
    <property type="entry name" value="AMIDASES"/>
    <property type="match status" value="1"/>
</dbReference>